<dbReference type="Proteomes" id="UP000614601">
    <property type="component" value="Unassembled WGS sequence"/>
</dbReference>
<dbReference type="Proteomes" id="UP000783686">
    <property type="component" value="Unassembled WGS sequence"/>
</dbReference>
<keyword evidence="1" id="KW-0732">Signal</keyword>
<evidence type="ECO:0000313" key="3">
    <source>
        <dbReference type="Proteomes" id="UP000614601"/>
    </source>
</evidence>
<dbReference type="GO" id="GO:1990834">
    <property type="term" value="P:response to odorant"/>
    <property type="evidence" value="ECO:0007669"/>
    <property type="project" value="TreeGrafter"/>
</dbReference>
<gene>
    <name evidence="2" type="ORF">BOKJ2_LOCUS11725</name>
</gene>
<sequence length="218" mass="24535">MQSQLGLATVALLLGQLFKNAEAGRGMVAAEDYRFQSPPRRRNGFGMQVEPAMDYGPVQNKFQCYSCMSMSYQNNWDRLQHLYVQPKVFTDRCENPSAFEKMPTIECGSVCVSLVEADVDGGVFMGFKYIRGCINRILTHDFNLSALRTHRLTQVDVCRNMPRAVLFNNPKTAPQVFGEVNVCTCYGDRCNSGENSARQLPPATWLVLVSLLIIRLFS</sequence>
<feature type="chain" id="PRO_5035681852" evidence="1">
    <location>
        <begin position="24"/>
        <end position="218"/>
    </location>
</feature>
<dbReference type="InterPro" id="IPR010558">
    <property type="entry name" value="Ly-6-related"/>
</dbReference>
<dbReference type="PANTHER" id="PTHR34722">
    <property type="entry name" value="HOMOLOG OF ODR-2 (TWO)-RELATED"/>
    <property type="match status" value="1"/>
</dbReference>
<evidence type="ECO:0000256" key="1">
    <source>
        <dbReference type="SAM" id="SignalP"/>
    </source>
</evidence>
<proteinExistence type="predicted"/>
<feature type="signal peptide" evidence="1">
    <location>
        <begin position="1"/>
        <end position="23"/>
    </location>
</feature>
<evidence type="ECO:0000313" key="2">
    <source>
        <dbReference type="EMBL" id="CAD5225733.1"/>
    </source>
</evidence>
<comment type="caution">
    <text evidence="2">The sequence shown here is derived from an EMBL/GenBank/DDBJ whole genome shotgun (WGS) entry which is preliminary data.</text>
</comment>
<dbReference type="GO" id="GO:0043025">
    <property type="term" value="C:neuronal cell body"/>
    <property type="evidence" value="ECO:0007669"/>
    <property type="project" value="TreeGrafter"/>
</dbReference>
<reference evidence="2" key="1">
    <citation type="submission" date="2020-09" db="EMBL/GenBank/DDBJ databases">
        <authorList>
            <person name="Kikuchi T."/>
        </authorList>
    </citation>
    <scope>NUCLEOTIDE SEQUENCE</scope>
    <source>
        <strain evidence="2">SH1</strain>
    </source>
</reference>
<dbReference type="EMBL" id="CAJFDH010000005">
    <property type="protein sequence ID" value="CAD5225733.1"/>
    <property type="molecule type" value="Genomic_DNA"/>
</dbReference>
<keyword evidence="3" id="KW-1185">Reference proteome</keyword>
<dbReference type="OrthoDB" id="5917524at2759"/>
<accession>A0A811LDH1</accession>
<dbReference type="AlphaFoldDB" id="A0A811LDH1"/>
<dbReference type="PANTHER" id="PTHR34722:SF4">
    <property type="entry name" value="HOMOLOG OF ODR-2 (TWO)-RELATED"/>
    <property type="match status" value="1"/>
</dbReference>
<dbReference type="EMBL" id="CAJFCW020000005">
    <property type="protein sequence ID" value="CAG9121246.1"/>
    <property type="molecule type" value="Genomic_DNA"/>
</dbReference>
<dbReference type="GO" id="GO:0030424">
    <property type="term" value="C:axon"/>
    <property type="evidence" value="ECO:0007669"/>
    <property type="project" value="TreeGrafter"/>
</dbReference>
<protein>
    <submittedName>
        <fullName evidence="2">Uncharacterized protein</fullName>
    </submittedName>
</protein>
<dbReference type="GO" id="GO:0042048">
    <property type="term" value="P:olfactory behavior"/>
    <property type="evidence" value="ECO:0007669"/>
    <property type="project" value="TreeGrafter"/>
</dbReference>
<dbReference type="Pfam" id="PF06579">
    <property type="entry name" value="Ly-6_related"/>
    <property type="match status" value="1"/>
</dbReference>
<name>A0A811LDH1_9BILA</name>
<organism evidence="2 3">
    <name type="scientific">Bursaphelenchus okinawaensis</name>
    <dbReference type="NCBI Taxonomy" id="465554"/>
    <lineage>
        <taxon>Eukaryota</taxon>
        <taxon>Metazoa</taxon>
        <taxon>Ecdysozoa</taxon>
        <taxon>Nematoda</taxon>
        <taxon>Chromadorea</taxon>
        <taxon>Rhabditida</taxon>
        <taxon>Tylenchina</taxon>
        <taxon>Tylenchomorpha</taxon>
        <taxon>Aphelenchoidea</taxon>
        <taxon>Aphelenchoididae</taxon>
        <taxon>Bursaphelenchus</taxon>
    </lineage>
</organism>